<dbReference type="OrthoDB" id="160645at2759"/>
<dbReference type="Proteomes" id="UP000799538">
    <property type="component" value="Unassembled WGS sequence"/>
</dbReference>
<protein>
    <submittedName>
        <fullName evidence="2">Uncharacterized protein</fullName>
    </submittedName>
</protein>
<reference evidence="3" key="1">
    <citation type="journal article" date="2020" name="Stud. Mycol.">
        <title>101 Dothideomycetes genomes: A test case for predicting lifestyles and emergence of pathogens.</title>
        <authorList>
            <person name="Haridas S."/>
            <person name="Albert R."/>
            <person name="Binder M."/>
            <person name="Bloem J."/>
            <person name="LaButti K."/>
            <person name="Salamov A."/>
            <person name="Andreopoulos B."/>
            <person name="Baker S."/>
            <person name="Barry K."/>
            <person name="Bills G."/>
            <person name="Bluhm B."/>
            <person name="Cannon C."/>
            <person name="Castanera R."/>
            <person name="Culley D."/>
            <person name="Daum C."/>
            <person name="Ezra D."/>
            <person name="Gonzalez J."/>
            <person name="Henrissat B."/>
            <person name="Kuo A."/>
            <person name="Liang C."/>
            <person name="Lipzen A."/>
            <person name="Lutzoni F."/>
            <person name="Magnuson J."/>
            <person name="Mondo S."/>
            <person name="Nolan M."/>
            <person name="Ohm R."/>
            <person name="Pangilinan J."/>
            <person name="Park H.-J."/>
            <person name="Ramirez L."/>
            <person name="Alfaro M."/>
            <person name="Sun H."/>
            <person name="Tritt A."/>
            <person name="Yoshinaga Y."/>
            <person name="Zwiers L.-H."/>
            <person name="Turgeon B."/>
            <person name="Goodwin S."/>
            <person name="Spatafora J."/>
            <person name="Crous P."/>
            <person name="Grigoriev I."/>
        </authorList>
    </citation>
    <scope>NUCLEOTIDE SEQUENCE [LARGE SCALE GENOMIC DNA]</scope>
    <source>
        <strain evidence="3">CECT 20119</strain>
    </source>
</reference>
<keyword evidence="3" id="KW-1185">Reference proteome</keyword>
<organism evidence="2 3">
    <name type="scientific">Elsinoe ampelina</name>
    <dbReference type="NCBI Taxonomy" id="302913"/>
    <lineage>
        <taxon>Eukaryota</taxon>
        <taxon>Fungi</taxon>
        <taxon>Dikarya</taxon>
        <taxon>Ascomycota</taxon>
        <taxon>Pezizomycotina</taxon>
        <taxon>Dothideomycetes</taxon>
        <taxon>Dothideomycetidae</taxon>
        <taxon>Myriangiales</taxon>
        <taxon>Elsinoaceae</taxon>
        <taxon>Elsinoe</taxon>
    </lineage>
</organism>
<dbReference type="AlphaFoldDB" id="A0A6A6GG17"/>
<feature type="region of interest" description="Disordered" evidence="1">
    <location>
        <begin position="360"/>
        <end position="388"/>
    </location>
</feature>
<name>A0A6A6GG17_9PEZI</name>
<evidence type="ECO:0000256" key="1">
    <source>
        <dbReference type="SAM" id="MobiDB-lite"/>
    </source>
</evidence>
<sequence>MTNSAETTTTSSVAPTITVETQTEGMDPVATSASQSAAPTATLIPVLNRDIDPKDMKNLIPQDSSALYYAEKSWNSNPYAKKLFVQMNAQFTYPTVLIENSDYLRDMKCSFRKFDADNLNYTLELIVTKKEAFDLVERHWRPLANMVVIFNGDDCASTKNETRAYWLGKLSADIKWYDNAEYGYIKFVGDEILTQQGISDARFVWGSTDNVTQALATKSLEIKDRNWCDKYDQAENKGVTVVNPCSEAFGDTLDRKYGIRYRDSHERATNLKDAMDAYTWYNTRLFLNRFQKQVEIPVYPWQRVWDAIKKKSDAIREIVQSAYDTAAALIGMGGNLGKGKFRIDLAPANTGESPWGSAALLAQYPDNGPQKESTSTTKTPGTSGDGKGQKEVNFKAWCVDCGFHAETEFWGVADISIKSGVRELKVGLKGSMRLGVSLGLEFEGTYTTRKYEKQLLAPKTIPVPFISVPGILAVGPTIGADAEFTASVFAKGQILAGVGLELNNYSVLFDIKQPSNSYARGFDQLEVKKYFQISGEVGVAADIGIPFSLGAGFNIPLLGKTYQAKLIDKPGVRVEGVYEIDGVATDEMPKTDKPAEEEPKCSGVKWGIKVTNAVSLKMLDFEEWKLSEWKSPPLVKGCLGVGQSGNKTSNKFEDKAIENTLSIMPPGGYIVKDGSQNKYLTATASGDLLMISDRTLAIGFKNLTTAGPLWKEPDVRITNQTDLTDRIPASSPLKHLPRTALDLDAPLTFDVLRRGFYIFPDTIDKFGISRVRLLKFDSVPSTALQTVLAPADFDGLFQTPDVHYFSNAKDKAKPYLPMVCTITDPFGNTFAQVFALSLSRLEQADAFNSVFSPALRPALVASVFGGQDHQCSILLLQRAVETKN</sequence>
<dbReference type="EMBL" id="ML992505">
    <property type="protein sequence ID" value="KAF2224618.1"/>
    <property type="molecule type" value="Genomic_DNA"/>
</dbReference>
<accession>A0A6A6GG17</accession>
<evidence type="ECO:0000313" key="2">
    <source>
        <dbReference type="EMBL" id="KAF2224618.1"/>
    </source>
</evidence>
<gene>
    <name evidence="2" type="ORF">BDZ85DRAFT_318533</name>
</gene>
<evidence type="ECO:0000313" key="3">
    <source>
        <dbReference type="Proteomes" id="UP000799538"/>
    </source>
</evidence>
<feature type="compositionally biased region" description="Low complexity" evidence="1">
    <location>
        <begin position="371"/>
        <end position="382"/>
    </location>
</feature>
<proteinExistence type="predicted"/>